<dbReference type="PANTHER" id="PTHR46128:SF329">
    <property type="entry name" value="MITOCHONDRIAL GROUP I INTRON SPLICING FACTOR DMR1"/>
    <property type="match status" value="1"/>
</dbReference>
<evidence type="ECO:0000313" key="6">
    <source>
        <dbReference type="Proteomes" id="UP000092177"/>
    </source>
</evidence>
<dbReference type="InterPro" id="IPR011990">
    <property type="entry name" value="TPR-like_helical_dom_sf"/>
</dbReference>
<dbReference type="Proteomes" id="UP000092177">
    <property type="component" value="Chromosome 5"/>
</dbReference>
<feature type="region of interest" description="Disordered" evidence="3">
    <location>
        <begin position="111"/>
        <end position="171"/>
    </location>
</feature>
<evidence type="ECO:0000256" key="1">
    <source>
        <dbReference type="ARBA" id="ARBA00007626"/>
    </source>
</evidence>
<feature type="compositionally biased region" description="Polar residues" evidence="3">
    <location>
        <begin position="114"/>
        <end position="139"/>
    </location>
</feature>
<evidence type="ECO:0000256" key="2">
    <source>
        <dbReference type="ARBA" id="ARBA00022737"/>
    </source>
</evidence>
<comment type="similarity">
    <text evidence="1">Belongs to the PPR family. P subfamily.</text>
</comment>
<feature type="compositionally biased region" description="Acidic residues" evidence="3">
    <location>
        <begin position="149"/>
        <end position="171"/>
    </location>
</feature>
<accession>A0A1B7YAG9</accession>
<dbReference type="Pfam" id="PF23276">
    <property type="entry name" value="TPR_24"/>
    <property type="match status" value="1"/>
</dbReference>
<comment type="caution">
    <text evidence="5">The sequence shown here is derived from an EMBL/GenBank/DDBJ whole genome shotgun (WGS) entry which is preliminary data.</text>
</comment>
<organism evidence="5 6">
    <name type="scientific">Colletotrichum higginsianum (strain IMI 349063)</name>
    <name type="common">Crucifer anthracnose fungus</name>
    <dbReference type="NCBI Taxonomy" id="759273"/>
    <lineage>
        <taxon>Eukaryota</taxon>
        <taxon>Fungi</taxon>
        <taxon>Dikarya</taxon>
        <taxon>Ascomycota</taxon>
        <taxon>Pezizomycotina</taxon>
        <taxon>Sordariomycetes</taxon>
        <taxon>Hypocreomycetidae</taxon>
        <taxon>Glomerellales</taxon>
        <taxon>Glomerellaceae</taxon>
        <taxon>Colletotrichum</taxon>
        <taxon>Colletotrichum destructivum species complex</taxon>
    </lineage>
</organism>
<dbReference type="VEuPathDB" id="FungiDB:CH63R_07752"/>
<dbReference type="PANTHER" id="PTHR46128">
    <property type="entry name" value="MITOCHONDRIAL GROUP I INTRON SPLICING FACTOR CCM1"/>
    <property type="match status" value="1"/>
</dbReference>
<feature type="region of interest" description="Disordered" evidence="3">
    <location>
        <begin position="1093"/>
        <end position="1150"/>
    </location>
</feature>
<dbReference type="GeneID" id="28866833"/>
<dbReference type="EMBL" id="LTAN01000005">
    <property type="protein sequence ID" value="OBR08987.1"/>
    <property type="molecule type" value="Genomic_DNA"/>
</dbReference>
<reference evidence="6" key="1">
    <citation type="journal article" date="2017" name="BMC Genomics">
        <title>Gapless genome assembly of Colletotrichum higginsianum reveals chromosome structure and association of transposable elements with secondary metabolite gene clusters.</title>
        <authorList>
            <person name="Dallery J.-F."/>
            <person name="Lapalu N."/>
            <person name="Zampounis A."/>
            <person name="Pigne S."/>
            <person name="Luyten I."/>
            <person name="Amselem J."/>
            <person name="Wittenberg A.H.J."/>
            <person name="Zhou S."/>
            <person name="de Queiroz M.V."/>
            <person name="Robin G.P."/>
            <person name="Auger A."/>
            <person name="Hainaut M."/>
            <person name="Henrissat B."/>
            <person name="Kim K.-T."/>
            <person name="Lee Y.-H."/>
            <person name="Lespinet O."/>
            <person name="Schwartz D.C."/>
            <person name="Thon M.R."/>
            <person name="O'Connell R.J."/>
        </authorList>
    </citation>
    <scope>NUCLEOTIDE SEQUENCE [LARGE SCALE GENOMIC DNA]</scope>
    <source>
        <strain evidence="6">IMI 349063</strain>
    </source>
</reference>
<dbReference type="Pfam" id="PF01535">
    <property type="entry name" value="PPR"/>
    <property type="match status" value="1"/>
</dbReference>
<keyword evidence="2" id="KW-0677">Repeat</keyword>
<protein>
    <submittedName>
        <fullName evidence="5">CoxI translation protein CYA5</fullName>
    </submittedName>
</protein>
<dbReference type="InterPro" id="IPR002885">
    <property type="entry name" value="PPR_rpt"/>
</dbReference>
<feature type="compositionally biased region" description="Basic and acidic residues" evidence="3">
    <location>
        <begin position="1141"/>
        <end position="1150"/>
    </location>
</feature>
<evidence type="ECO:0000256" key="3">
    <source>
        <dbReference type="SAM" id="MobiDB-lite"/>
    </source>
</evidence>
<dbReference type="Gene3D" id="1.25.40.10">
    <property type="entry name" value="Tetratricopeptide repeat domain"/>
    <property type="match status" value="1"/>
</dbReference>
<dbReference type="RefSeq" id="XP_018157504.1">
    <property type="nucleotide sequence ID" value="XM_018302726.1"/>
</dbReference>
<gene>
    <name evidence="5" type="ORF">CH63R_07752</name>
</gene>
<evidence type="ECO:0000259" key="4">
    <source>
        <dbReference type="Pfam" id="PF23276"/>
    </source>
</evidence>
<dbReference type="InterPro" id="IPR057027">
    <property type="entry name" value="TPR_mt"/>
</dbReference>
<dbReference type="OrthoDB" id="185373at2759"/>
<feature type="domain" description="Pentatricopeptide repeat-containing protein-mitochondrial" evidence="4">
    <location>
        <begin position="576"/>
        <end position="699"/>
    </location>
</feature>
<feature type="compositionally biased region" description="Polar residues" evidence="3">
    <location>
        <begin position="1108"/>
        <end position="1120"/>
    </location>
</feature>
<name>A0A1B7YAG9_COLHI</name>
<dbReference type="InterPro" id="IPR050872">
    <property type="entry name" value="PPR_P_subfamily"/>
</dbReference>
<sequence>MLERTAATLESCTSFHALPSASRSLKTQRKLYTGFWQHGAAAIDISCSVLATQLNAASSPPPQPPTPPPETLAASTFLLDFLYPTGTAAVLRKFAPGLANHQASIHRLPRRSRPFTSSVATPTNLDTRSMQYDQDTTTHAAKETRLGQEDFDPAEDQEYEDEEDDKDEDEAAVVSWRHTHSGPSYLGAGSRPDLMRELMAEKDTEYFGSIWQLYSQLDRSLQPELRPEVIVYLYRSSNVIDARRILLLFSEIETDQWTPKVLTSAVAASLRLEHVSEAFALYRRGLDANGTVSGLKELLQYAFKRSAWKTVKDLWVAHHTSDAYRDDDLAPVEALSAIPNIGELVNQFASYVTSTGKMGKDAQKRLGILLEQAIQVALQQPCKPKEALPLLKIINSPKMYADHLNQALARGQRECLPEIYRLYRDMPNATLSPELLHGMFDVFNPDDVLGLEQVYEDFSKTSYRGLDKLAVKKYLRFYASRGDIKSVERLSAKYPKILKVTTRSLYLMNAYASLGDYEGAREVLDEMRYKHRKKPTLRHWHELLKSCLREATYDRPRMVFDELCEAVKPNEVTFATMMSLAASKGDLDFTLQLLQQARSRGITTDVPILQSVVGAYCRNDRLREALATCIEAKNTNVPGEQARLWNVLLRRHADRRAFDDVCEVVALMGQHGVMWTPETHAVLLQALVACGQADPAYKVLQAAVHDKSFAPIPGHFVTVTEGGLNSRQLWLARNSDKLMRRVTGRPSSVDARLAEARLLFKQQLFSTLQTLEQADGPNDLMDDLRKMAEEVKTATQTDADPGNGAHRALKRADSLHRLRGMLVKAIALFTRYRDFESARELRELQANLDQEGITTTPKDEQLDILHSLMLENIQNKKYDAAKANWKLIWQTTLELARPASYSGHGPFVALPRYRYSLSRPFGTLQEMLLELQDSESLKEALDQLLDAGFLLDARAMNHACQALARTGRWLDACKLCEKYLMDNWTGWLLNRMKRRLKVNLPLSHRRQGRAPHRLRPTSYTLVVLAKGYSDLEGMVAWSSTAAWAMRTLQKHCPQLVHAIQTLSYTGLGIENEAFDRDRAMELAKKELEEPQEMALADEQTDAACVTEEQPSAGQQEQVSATKDDADESLANEGASSPVTGEESRLDGQRV</sequence>
<dbReference type="AlphaFoldDB" id="A0A1B7YAG9"/>
<evidence type="ECO:0000313" key="5">
    <source>
        <dbReference type="EMBL" id="OBR08987.1"/>
    </source>
</evidence>
<dbReference type="KEGG" id="chig:CH63R_07752"/>
<keyword evidence="6" id="KW-1185">Reference proteome</keyword>
<proteinExistence type="inferred from homology"/>